<protein>
    <submittedName>
        <fullName evidence="1">Head completion/stabilization protein</fullName>
    </submittedName>
</protein>
<name>A0A921NVS6_9GAMM</name>
<dbReference type="Proteomes" id="UP000717981">
    <property type="component" value="Unassembled WGS sequence"/>
</dbReference>
<keyword evidence="2" id="KW-1185">Reference proteome</keyword>
<dbReference type="InterPro" id="IPR009225">
    <property type="entry name" value="Phage_head_completion_GpL"/>
</dbReference>
<reference evidence="1" key="1">
    <citation type="submission" date="2017-10" db="EMBL/GenBank/DDBJ databases">
        <title>Whole genome sequencing of members of genus Pseudoxanthomonas.</title>
        <authorList>
            <person name="Kumar S."/>
            <person name="Bansal K."/>
            <person name="Kaur A."/>
            <person name="Patil P."/>
            <person name="Sharma S."/>
            <person name="Patil P.B."/>
        </authorList>
    </citation>
    <scope>NUCLEOTIDE SEQUENCE</scope>
    <source>
        <strain evidence="1">DSM 22914</strain>
    </source>
</reference>
<dbReference type="RefSeq" id="WP_162123035.1">
    <property type="nucleotide sequence ID" value="NZ_PDWK01000001.1"/>
</dbReference>
<proteinExistence type="predicted"/>
<dbReference type="AlphaFoldDB" id="A0A921NVS6"/>
<gene>
    <name evidence="1" type="ORF">CR938_00035</name>
</gene>
<dbReference type="OrthoDB" id="6312934at2"/>
<comment type="caution">
    <text evidence="1">The sequence shown here is derived from an EMBL/GenBank/DDBJ whole genome shotgun (WGS) entry which is preliminary data.</text>
</comment>
<accession>A0A921NVS6</accession>
<sequence>MSGFIATAPSTASGLANDGWWPDVSVQAVRDELRLDGTVTEARLEAALLAAVMTVNDELAAWRAAREAEGHATLADVPAPQIGGASRLVRLYLRATACCAAADIAEQYRSFDATSAGNQRADALTPSIDELRRNQRWAIRDLLGAGRVTVDLI</sequence>
<dbReference type="Pfam" id="PF05926">
    <property type="entry name" value="Phage_GPL"/>
    <property type="match status" value="1"/>
</dbReference>
<organism evidence="1 2">
    <name type="scientific">Pseudoxanthomonas taiwanensis</name>
    <dbReference type="NCBI Taxonomy" id="176598"/>
    <lineage>
        <taxon>Bacteria</taxon>
        <taxon>Pseudomonadati</taxon>
        <taxon>Pseudomonadota</taxon>
        <taxon>Gammaproteobacteria</taxon>
        <taxon>Lysobacterales</taxon>
        <taxon>Lysobacteraceae</taxon>
        <taxon>Pseudoxanthomonas</taxon>
    </lineage>
</organism>
<dbReference type="EMBL" id="PDWK01000001">
    <property type="protein sequence ID" value="KAF1690906.1"/>
    <property type="molecule type" value="Genomic_DNA"/>
</dbReference>
<evidence type="ECO:0000313" key="1">
    <source>
        <dbReference type="EMBL" id="KAF1690906.1"/>
    </source>
</evidence>
<evidence type="ECO:0000313" key="2">
    <source>
        <dbReference type="Proteomes" id="UP000717981"/>
    </source>
</evidence>